<feature type="compositionally biased region" description="Basic and acidic residues" evidence="1">
    <location>
        <begin position="1"/>
        <end position="17"/>
    </location>
</feature>
<gene>
    <name evidence="2" type="ORF">S06H3_03648</name>
</gene>
<evidence type="ECO:0000313" key="2">
    <source>
        <dbReference type="EMBL" id="GAH93347.1"/>
    </source>
</evidence>
<protein>
    <submittedName>
        <fullName evidence="2">Uncharacterized protein</fullName>
    </submittedName>
</protein>
<comment type="caution">
    <text evidence="2">The sequence shown here is derived from an EMBL/GenBank/DDBJ whole genome shotgun (WGS) entry which is preliminary data.</text>
</comment>
<name>X1JH45_9ZZZZ</name>
<feature type="region of interest" description="Disordered" evidence="1">
    <location>
        <begin position="1"/>
        <end position="29"/>
    </location>
</feature>
<sequence>MKLSEVKNMRNEKKRGPESGLPTGPQRKNELSKRLLDSKIREVESQESLLLFLFVENCPKILTEPMIELVWNFMEFLKSNGYLIINEKEVFCVPLSHLVRKKDLK</sequence>
<evidence type="ECO:0000256" key="1">
    <source>
        <dbReference type="SAM" id="MobiDB-lite"/>
    </source>
</evidence>
<organism evidence="2">
    <name type="scientific">marine sediment metagenome</name>
    <dbReference type="NCBI Taxonomy" id="412755"/>
    <lineage>
        <taxon>unclassified sequences</taxon>
        <taxon>metagenomes</taxon>
        <taxon>ecological metagenomes</taxon>
    </lineage>
</organism>
<dbReference type="AlphaFoldDB" id="X1JH45"/>
<dbReference type="EMBL" id="BARV01001209">
    <property type="protein sequence ID" value="GAH93347.1"/>
    <property type="molecule type" value="Genomic_DNA"/>
</dbReference>
<accession>X1JH45</accession>
<reference evidence="2" key="1">
    <citation type="journal article" date="2014" name="Front. Microbiol.">
        <title>High frequency of phylogenetically diverse reductive dehalogenase-homologous genes in deep subseafloor sedimentary metagenomes.</title>
        <authorList>
            <person name="Kawai M."/>
            <person name="Futagami T."/>
            <person name="Toyoda A."/>
            <person name="Takaki Y."/>
            <person name="Nishi S."/>
            <person name="Hori S."/>
            <person name="Arai W."/>
            <person name="Tsubouchi T."/>
            <person name="Morono Y."/>
            <person name="Uchiyama I."/>
            <person name="Ito T."/>
            <person name="Fujiyama A."/>
            <person name="Inagaki F."/>
            <person name="Takami H."/>
        </authorList>
    </citation>
    <scope>NUCLEOTIDE SEQUENCE</scope>
    <source>
        <strain evidence="2">Expedition CK06-06</strain>
    </source>
</reference>
<proteinExistence type="predicted"/>